<dbReference type="FunFam" id="3.90.700.10:FF:000002">
    <property type="entry name" value="L-aspartate oxidase"/>
    <property type="match status" value="1"/>
</dbReference>
<dbReference type="UniPathway" id="UPA00253">
    <property type="reaction ID" value="UER00326"/>
</dbReference>
<dbReference type="SUPFAM" id="SSF56425">
    <property type="entry name" value="Succinate dehydrogenase/fumarate reductase flavoprotein, catalytic domain"/>
    <property type="match status" value="1"/>
</dbReference>
<dbReference type="Gene3D" id="3.90.700.10">
    <property type="entry name" value="Succinate dehydrogenase/fumarate reductase flavoprotein, catalytic domain"/>
    <property type="match status" value="1"/>
</dbReference>
<dbReference type="RefSeq" id="WP_101460749.1">
    <property type="nucleotide sequence ID" value="NZ_CP025408.1"/>
</dbReference>
<dbReference type="PANTHER" id="PTHR42716">
    <property type="entry name" value="L-ASPARTATE OXIDASE"/>
    <property type="match status" value="1"/>
</dbReference>
<keyword evidence="15" id="KW-1185">Reference proteome</keyword>
<comment type="pathway">
    <text evidence="2 11">Cofactor biosynthesis; NAD(+) biosynthesis; iminoaspartate from L-aspartate (oxidase route): step 1/1.</text>
</comment>
<keyword evidence="12" id="KW-0812">Transmembrane</keyword>
<evidence type="ECO:0000256" key="10">
    <source>
        <dbReference type="NCBIfam" id="TIGR00551"/>
    </source>
</evidence>
<keyword evidence="12" id="KW-0472">Membrane</keyword>
<dbReference type="InterPro" id="IPR037099">
    <property type="entry name" value="Fum_R/Succ_DH_flav-like_C_sf"/>
</dbReference>
<evidence type="ECO:0000256" key="8">
    <source>
        <dbReference type="ARBA" id="ARBA00023002"/>
    </source>
</evidence>
<dbReference type="NCBIfam" id="TIGR00551">
    <property type="entry name" value="nadB"/>
    <property type="match status" value="1"/>
</dbReference>
<evidence type="ECO:0000313" key="15">
    <source>
        <dbReference type="Proteomes" id="UP000233742"/>
    </source>
</evidence>
<evidence type="ECO:0000256" key="4">
    <source>
        <dbReference type="ARBA" id="ARBA00012173"/>
    </source>
</evidence>
<comment type="subcellular location">
    <subcellularLocation>
        <location evidence="11">Cytoplasm</location>
    </subcellularLocation>
</comment>
<accession>A0A2K9EXP9</accession>
<proteinExistence type="inferred from homology"/>
<keyword evidence="8 11" id="KW-0560">Oxidoreductase</keyword>
<dbReference type="GO" id="GO:0034628">
    <property type="term" value="P:'de novo' NAD+ biosynthetic process from L-aspartate"/>
    <property type="evidence" value="ECO:0007669"/>
    <property type="project" value="TreeGrafter"/>
</dbReference>
<evidence type="ECO:0000256" key="2">
    <source>
        <dbReference type="ARBA" id="ARBA00004950"/>
    </source>
</evidence>
<comment type="cofactor">
    <cofactor evidence="1 11">
        <name>FAD</name>
        <dbReference type="ChEBI" id="CHEBI:57692"/>
    </cofactor>
</comment>
<dbReference type="PANTHER" id="PTHR42716:SF2">
    <property type="entry name" value="L-ASPARTATE OXIDASE, CHLOROPLASTIC"/>
    <property type="match status" value="1"/>
</dbReference>
<feature type="transmembrane region" description="Helical" evidence="12">
    <location>
        <begin position="12"/>
        <end position="29"/>
    </location>
</feature>
<reference evidence="14 15" key="1">
    <citation type="submission" date="2017-12" db="EMBL/GenBank/DDBJ databases">
        <authorList>
            <person name="Hurst M.R.H."/>
        </authorList>
    </citation>
    <scope>NUCLEOTIDE SEQUENCE [LARGE SCALE GENOMIC DNA]</scope>
    <source>
        <strain evidence="14 15">BM15</strain>
    </source>
</reference>
<dbReference type="EC" id="1.4.3.16" evidence="4 10"/>
<dbReference type="GO" id="GO:0005737">
    <property type="term" value="C:cytoplasm"/>
    <property type="evidence" value="ECO:0007669"/>
    <property type="project" value="UniProtKB-SubCell"/>
</dbReference>
<dbReference type="InterPro" id="IPR005288">
    <property type="entry name" value="NadB"/>
</dbReference>
<evidence type="ECO:0000256" key="3">
    <source>
        <dbReference type="ARBA" id="ARBA00008562"/>
    </source>
</evidence>
<keyword evidence="12" id="KW-1133">Transmembrane helix</keyword>
<dbReference type="Gene3D" id="1.20.58.100">
    <property type="entry name" value="Fumarate reductase/succinate dehydrogenase flavoprotein-like, C-terminal domain"/>
    <property type="match status" value="1"/>
</dbReference>
<dbReference type="Gene3D" id="3.50.50.60">
    <property type="entry name" value="FAD/NAD(P)-binding domain"/>
    <property type="match status" value="1"/>
</dbReference>
<dbReference type="GO" id="GO:0008734">
    <property type="term" value="F:L-aspartate oxidase activity"/>
    <property type="evidence" value="ECO:0007669"/>
    <property type="project" value="UniProtKB-UniRule"/>
</dbReference>
<dbReference type="OrthoDB" id="9806724at2"/>
<organism evidence="14 15">
    <name type="scientific">Paracoccus tegillarcae</name>
    <dbReference type="NCBI Taxonomy" id="1529068"/>
    <lineage>
        <taxon>Bacteria</taxon>
        <taxon>Pseudomonadati</taxon>
        <taxon>Pseudomonadota</taxon>
        <taxon>Alphaproteobacteria</taxon>
        <taxon>Rhodobacterales</taxon>
        <taxon>Paracoccaceae</taxon>
        <taxon>Paracoccus</taxon>
    </lineage>
</organism>
<sequence length="514" mass="52319">MNRLAQGADAPVIVIGSGIAGLSAALALAPRPVLLLTRDGLGEGSSTALAQGGIAASVGPDDTAALHLADTIAAGDGLCDTGMATAILDQTPEVISMLARHGMTFDRDENGHIALGLEAAHSRRRILHARGDGTGAALVDALTAALRTCPSVTVLTGAEARRLTSADGRITGVTVLQDGRARHIAAACVVLATGGIGGLYEATTNPSDNYGAGLAMAARAGAALADMEFVQFHPTALATARQPLSLISEAVRGEGAILLNDLGQRFMADIPGAELAPRDVVARAIHAQITAGRRVFLDARTALGDRFATRFPGIAGLCADAGIDPARDLIPVCPAVHYHMGGVLTDARGRSSVPGLWAVGECASTGLHGANRLASNSLLEAGAMGMAAARDIRDQGAAQPLPQIAQSIAAADPAPVRALVSRHLGVLRDAKGLDAAIEALLPLAQSDSPAADPALVALSVAVFARLRQESRGAHARTDCPATLSASSRQQFTLPQILGLAHDLIAPETALIRSA</sequence>
<keyword evidence="7 11" id="KW-0274">FAD</keyword>
<evidence type="ECO:0000256" key="6">
    <source>
        <dbReference type="ARBA" id="ARBA00022642"/>
    </source>
</evidence>
<evidence type="ECO:0000256" key="12">
    <source>
        <dbReference type="SAM" id="Phobius"/>
    </source>
</evidence>
<evidence type="ECO:0000259" key="13">
    <source>
        <dbReference type="Pfam" id="PF00890"/>
    </source>
</evidence>
<evidence type="ECO:0000256" key="1">
    <source>
        <dbReference type="ARBA" id="ARBA00001974"/>
    </source>
</evidence>
<feature type="domain" description="FAD-dependent oxidoreductase 2 FAD-binding" evidence="13">
    <location>
        <begin position="12"/>
        <end position="378"/>
    </location>
</feature>
<dbReference type="NCBIfam" id="NF005701">
    <property type="entry name" value="PRK07512.1"/>
    <property type="match status" value="1"/>
</dbReference>
<keyword evidence="5 11" id="KW-0285">Flavoprotein</keyword>
<comment type="catalytic activity">
    <reaction evidence="9">
        <text>L-aspartate + O2 = iminosuccinate + H2O2</text>
        <dbReference type="Rhea" id="RHEA:25876"/>
        <dbReference type="ChEBI" id="CHEBI:15379"/>
        <dbReference type="ChEBI" id="CHEBI:16240"/>
        <dbReference type="ChEBI" id="CHEBI:29991"/>
        <dbReference type="ChEBI" id="CHEBI:77875"/>
        <dbReference type="EC" id="1.4.3.16"/>
    </reaction>
    <physiologicalReaction direction="left-to-right" evidence="9">
        <dbReference type="Rhea" id="RHEA:25877"/>
    </physiologicalReaction>
</comment>
<dbReference type="PRINTS" id="PR00368">
    <property type="entry name" value="FADPNR"/>
</dbReference>
<name>A0A2K9EXP9_9RHOB</name>
<keyword evidence="6 11" id="KW-0662">Pyridine nucleotide biosynthesis</keyword>
<dbReference type="InterPro" id="IPR027477">
    <property type="entry name" value="Succ_DH/fumarate_Rdtase_cat_sf"/>
</dbReference>
<dbReference type="EMBL" id="CP025408">
    <property type="protein sequence ID" value="AUH34084.1"/>
    <property type="molecule type" value="Genomic_DNA"/>
</dbReference>
<evidence type="ECO:0000256" key="7">
    <source>
        <dbReference type="ARBA" id="ARBA00022827"/>
    </source>
</evidence>
<dbReference type="Proteomes" id="UP000233742">
    <property type="component" value="Chromosome"/>
</dbReference>
<evidence type="ECO:0000256" key="5">
    <source>
        <dbReference type="ARBA" id="ARBA00022630"/>
    </source>
</evidence>
<evidence type="ECO:0000313" key="14">
    <source>
        <dbReference type="EMBL" id="AUH34084.1"/>
    </source>
</evidence>
<dbReference type="SUPFAM" id="SSF51905">
    <property type="entry name" value="FAD/NAD(P)-binding domain"/>
    <property type="match status" value="1"/>
</dbReference>
<evidence type="ECO:0000256" key="9">
    <source>
        <dbReference type="ARBA" id="ARBA00048305"/>
    </source>
</evidence>
<protein>
    <recommendedName>
        <fullName evidence="4 10">L-aspartate oxidase</fullName>
        <ecNumber evidence="4 10">1.4.3.16</ecNumber>
    </recommendedName>
</protein>
<gene>
    <name evidence="14" type="ORF">CUV01_12375</name>
</gene>
<comment type="similarity">
    <text evidence="3 11">Belongs to the FAD-dependent oxidoreductase 2 family. NadB subfamily.</text>
</comment>
<dbReference type="Pfam" id="PF00890">
    <property type="entry name" value="FAD_binding_2"/>
    <property type="match status" value="1"/>
</dbReference>
<comment type="function">
    <text evidence="11">Catalyzes the oxidation of L-aspartate to iminoaspartate.</text>
</comment>
<dbReference type="AlphaFoldDB" id="A0A2K9EXP9"/>
<dbReference type="SUPFAM" id="SSF46977">
    <property type="entry name" value="Succinate dehydrogenase/fumarate reductase flavoprotein C-terminal domain"/>
    <property type="match status" value="1"/>
</dbReference>
<dbReference type="InterPro" id="IPR036188">
    <property type="entry name" value="FAD/NAD-bd_sf"/>
</dbReference>
<evidence type="ECO:0000256" key="11">
    <source>
        <dbReference type="RuleBase" id="RU362049"/>
    </source>
</evidence>
<dbReference type="InterPro" id="IPR003953">
    <property type="entry name" value="FAD-dep_OxRdtase_2_FAD-bd"/>
</dbReference>
<dbReference type="KEGG" id="paro:CUV01_12375"/>